<gene>
    <name evidence="1" type="ORF">DWQ67_07160</name>
</gene>
<protein>
    <recommendedName>
        <fullName evidence="3">Polyketide cyclase</fullName>
    </recommendedName>
</protein>
<sequence length="165" mass="18007">MEMSQQQPPPAQSGSLNELVGDPDALRVRSTVPCDIQRAWDFVTVPGWFVNDGALRDHVLTTPEPGRHHVQDPVHGEFLFEDLDVVPPTQYVFRGSHTGGETQAPATIVTFSLRELTPPDRGTEIVITETGFAGLGLDAEASRAAVDENVRAWVLELKLAADALR</sequence>
<dbReference type="EMBL" id="QQXL01000003">
    <property type="protein sequence ID" value="RKW70858.1"/>
    <property type="molecule type" value="Genomic_DNA"/>
</dbReference>
<dbReference type="Proteomes" id="UP000273119">
    <property type="component" value="Unassembled WGS sequence"/>
</dbReference>
<dbReference type="InterPro" id="IPR023393">
    <property type="entry name" value="START-like_dom_sf"/>
</dbReference>
<reference evidence="1 2" key="1">
    <citation type="submission" date="2018-07" db="EMBL/GenBank/DDBJ databases">
        <title>Arthrobacter sp. nov., isolated from raw cow's milk with high bacterial count.</title>
        <authorList>
            <person name="Hahne J."/>
            <person name="Isele D."/>
            <person name="Lipski A."/>
        </authorList>
    </citation>
    <scope>NUCLEOTIDE SEQUENCE [LARGE SCALE GENOMIC DNA]</scope>
    <source>
        <strain evidence="1 2">JZ R-183</strain>
    </source>
</reference>
<organism evidence="1 2">
    <name type="scientific">Galactobacter caseinivorans</name>
    <dbReference type="NCBI Taxonomy" id="2676123"/>
    <lineage>
        <taxon>Bacteria</taxon>
        <taxon>Bacillati</taxon>
        <taxon>Actinomycetota</taxon>
        <taxon>Actinomycetes</taxon>
        <taxon>Micrococcales</taxon>
        <taxon>Micrococcaceae</taxon>
        <taxon>Galactobacter</taxon>
    </lineage>
</organism>
<dbReference type="Gene3D" id="3.30.530.20">
    <property type="match status" value="1"/>
</dbReference>
<dbReference type="SUPFAM" id="SSF55961">
    <property type="entry name" value="Bet v1-like"/>
    <property type="match status" value="1"/>
</dbReference>
<dbReference type="AlphaFoldDB" id="A0A496PK71"/>
<evidence type="ECO:0000313" key="2">
    <source>
        <dbReference type="Proteomes" id="UP000273119"/>
    </source>
</evidence>
<accession>A0A496PK71</accession>
<name>A0A496PK71_9MICC</name>
<proteinExistence type="predicted"/>
<evidence type="ECO:0008006" key="3">
    <source>
        <dbReference type="Google" id="ProtNLM"/>
    </source>
</evidence>
<comment type="caution">
    <text evidence="1">The sequence shown here is derived from an EMBL/GenBank/DDBJ whole genome shotgun (WGS) entry which is preliminary data.</text>
</comment>
<evidence type="ECO:0000313" key="1">
    <source>
        <dbReference type="EMBL" id="RKW70858.1"/>
    </source>
</evidence>
<keyword evidence="2" id="KW-1185">Reference proteome</keyword>